<protein>
    <recommendedName>
        <fullName evidence="4">Protein kinase domain-containing protein</fullName>
    </recommendedName>
</protein>
<dbReference type="VEuPathDB" id="FungiDB:ASPFODRAFT_708659"/>
<name>A0A1M3T051_ASPLC</name>
<dbReference type="InterPro" id="IPR000719">
    <property type="entry name" value="Prot_kinase_dom"/>
</dbReference>
<dbReference type="SUPFAM" id="SSF56112">
    <property type="entry name" value="Protein kinase-like (PK-like)"/>
    <property type="match status" value="1"/>
</dbReference>
<dbReference type="GO" id="GO:0005524">
    <property type="term" value="F:ATP binding"/>
    <property type="evidence" value="ECO:0007669"/>
    <property type="project" value="UniProtKB-KW"/>
</dbReference>
<dbReference type="Gene3D" id="1.10.510.10">
    <property type="entry name" value="Transferase(Phosphotransferase) domain 1"/>
    <property type="match status" value="1"/>
</dbReference>
<dbReference type="Proteomes" id="UP000184063">
    <property type="component" value="Unassembled WGS sequence"/>
</dbReference>
<evidence type="ECO:0000313" key="6">
    <source>
        <dbReference type="Proteomes" id="UP000184063"/>
    </source>
</evidence>
<dbReference type="PROSITE" id="PS50011">
    <property type="entry name" value="PROTEIN_KINASE_DOM"/>
    <property type="match status" value="1"/>
</dbReference>
<dbReference type="InterPro" id="IPR051931">
    <property type="entry name" value="PAK3-like"/>
</dbReference>
<evidence type="ECO:0000256" key="3">
    <source>
        <dbReference type="ARBA" id="ARBA00022840"/>
    </source>
</evidence>
<evidence type="ECO:0000259" key="4">
    <source>
        <dbReference type="PROSITE" id="PS50011"/>
    </source>
</evidence>
<proteinExistence type="inferred from homology"/>
<feature type="domain" description="Protein kinase" evidence="4">
    <location>
        <begin position="3"/>
        <end position="153"/>
    </location>
</feature>
<evidence type="ECO:0000313" key="5">
    <source>
        <dbReference type="EMBL" id="OJZ80140.1"/>
    </source>
</evidence>
<dbReference type="Pfam" id="PF00069">
    <property type="entry name" value="Pkinase"/>
    <property type="match status" value="1"/>
</dbReference>
<dbReference type="InterPro" id="IPR011009">
    <property type="entry name" value="Kinase-like_dom_sf"/>
</dbReference>
<gene>
    <name evidence="5" type="ORF">ASPFODRAFT_708659</name>
</gene>
<dbReference type="OrthoDB" id="4062651at2759"/>
<dbReference type="PANTHER" id="PTHR45832">
    <property type="entry name" value="SERINE/THREONINE-PROTEIN KINASE SAMKA-RELATED-RELATED"/>
    <property type="match status" value="1"/>
</dbReference>
<keyword evidence="3" id="KW-0067">ATP-binding</keyword>
<reference evidence="6" key="1">
    <citation type="journal article" date="2017" name="Genome Biol.">
        <title>Comparative genomics reveals high biological diversity and specific adaptations in the industrially and medically important fungal genus Aspergillus.</title>
        <authorList>
            <person name="de Vries R.P."/>
            <person name="Riley R."/>
            <person name="Wiebenga A."/>
            <person name="Aguilar-Osorio G."/>
            <person name="Amillis S."/>
            <person name="Uchima C.A."/>
            <person name="Anderluh G."/>
            <person name="Asadollahi M."/>
            <person name="Askin M."/>
            <person name="Barry K."/>
            <person name="Battaglia E."/>
            <person name="Bayram O."/>
            <person name="Benocci T."/>
            <person name="Braus-Stromeyer S.A."/>
            <person name="Caldana C."/>
            <person name="Canovas D."/>
            <person name="Cerqueira G.C."/>
            <person name="Chen F."/>
            <person name="Chen W."/>
            <person name="Choi C."/>
            <person name="Clum A."/>
            <person name="Dos Santos R.A."/>
            <person name="Damasio A.R."/>
            <person name="Diallinas G."/>
            <person name="Emri T."/>
            <person name="Fekete E."/>
            <person name="Flipphi M."/>
            <person name="Freyberg S."/>
            <person name="Gallo A."/>
            <person name="Gournas C."/>
            <person name="Habgood R."/>
            <person name="Hainaut M."/>
            <person name="Harispe M.L."/>
            <person name="Henrissat B."/>
            <person name="Hilden K.S."/>
            <person name="Hope R."/>
            <person name="Hossain A."/>
            <person name="Karabika E."/>
            <person name="Karaffa L."/>
            <person name="Karanyi Z."/>
            <person name="Krasevec N."/>
            <person name="Kuo A."/>
            <person name="Kusch H."/>
            <person name="LaButti K."/>
            <person name="Lagendijk E.L."/>
            <person name="Lapidus A."/>
            <person name="Levasseur A."/>
            <person name="Lindquist E."/>
            <person name="Lipzen A."/>
            <person name="Logrieco A.F."/>
            <person name="MacCabe A."/>
            <person name="Maekelae M.R."/>
            <person name="Malavazi I."/>
            <person name="Melin P."/>
            <person name="Meyer V."/>
            <person name="Mielnichuk N."/>
            <person name="Miskei M."/>
            <person name="Molnar A.P."/>
            <person name="Mule G."/>
            <person name="Ngan C.Y."/>
            <person name="Orejas M."/>
            <person name="Orosz E."/>
            <person name="Ouedraogo J.P."/>
            <person name="Overkamp K.M."/>
            <person name="Park H.-S."/>
            <person name="Perrone G."/>
            <person name="Piumi F."/>
            <person name="Punt P.J."/>
            <person name="Ram A.F."/>
            <person name="Ramon A."/>
            <person name="Rauscher S."/>
            <person name="Record E."/>
            <person name="Riano-Pachon D.M."/>
            <person name="Robert V."/>
            <person name="Roehrig J."/>
            <person name="Ruller R."/>
            <person name="Salamov A."/>
            <person name="Salih N.S."/>
            <person name="Samson R.A."/>
            <person name="Sandor E."/>
            <person name="Sanguinetti M."/>
            <person name="Schuetze T."/>
            <person name="Sepcic K."/>
            <person name="Shelest E."/>
            <person name="Sherlock G."/>
            <person name="Sophianopoulou V."/>
            <person name="Squina F.M."/>
            <person name="Sun H."/>
            <person name="Susca A."/>
            <person name="Todd R.B."/>
            <person name="Tsang A."/>
            <person name="Unkles S.E."/>
            <person name="van de Wiele N."/>
            <person name="van Rossen-Uffink D."/>
            <person name="Oliveira J.V."/>
            <person name="Vesth T.C."/>
            <person name="Visser J."/>
            <person name="Yu J.-H."/>
            <person name="Zhou M."/>
            <person name="Andersen M.R."/>
            <person name="Archer D.B."/>
            <person name="Baker S.E."/>
            <person name="Benoit I."/>
            <person name="Brakhage A.A."/>
            <person name="Braus G.H."/>
            <person name="Fischer R."/>
            <person name="Frisvad J.C."/>
            <person name="Goldman G.H."/>
            <person name="Houbraken J."/>
            <person name="Oakley B."/>
            <person name="Pocsi I."/>
            <person name="Scazzocchio C."/>
            <person name="Seiboth B."/>
            <person name="vanKuyk P.A."/>
            <person name="Wortman J."/>
            <person name="Dyer P.S."/>
            <person name="Grigoriev I.V."/>
        </authorList>
    </citation>
    <scope>NUCLEOTIDE SEQUENCE [LARGE SCALE GENOMIC DNA]</scope>
    <source>
        <strain evidence="6">CBS 106.47</strain>
    </source>
</reference>
<evidence type="ECO:0000256" key="2">
    <source>
        <dbReference type="ARBA" id="ARBA00022741"/>
    </source>
</evidence>
<evidence type="ECO:0000256" key="1">
    <source>
        <dbReference type="ARBA" id="ARBA00008874"/>
    </source>
</evidence>
<dbReference type="AlphaFoldDB" id="A0A1M3T051"/>
<dbReference type="GO" id="GO:0004672">
    <property type="term" value="F:protein kinase activity"/>
    <property type="evidence" value="ECO:0007669"/>
    <property type="project" value="InterPro"/>
</dbReference>
<accession>A0A1M3T051</accession>
<keyword evidence="2" id="KW-0547">Nucleotide-binding</keyword>
<dbReference type="PANTHER" id="PTHR45832:SF22">
    <property type="entry name" value="SERINE_THREONINE-PROTEIN KINASE SAMKA-RELATED"/>
    <property type="match status" value="1"/>
</dbReference>
<sequence length="153" mass="17206">MNYVKVRELDQAGRGFIALKDADRLPLVLVKIRPSITPKQRRSLRRALHQYMVRFYGFQSDEARITLIYPLELLAVSLACVTNSPGVQFSESDAATICKEVLLGLDYIHSELEIIHGDIDYTNILLNIDGESKIDIGDSMIWGIDLGSRALDL</sequence>
<dbReference type="EMBL" id="KV878260">
    <property type="protein sequence ID" value="OJZ80140.1"/>
    <property type="molecule type" value="Genomic_DNA"/>
</dbReference>
<comment type="similarity">
    <text evidence="1">Belongs to the protein kinase superfamily. STE Ser/Thr protein kinase family. STE20 subfamily.</text>
</comment>
<organism evidence="5 6">
    <name type="scientific">Aspergillus luchuensis (strain CBS 106.47)</name>
    <dbReference type="NCBI Taxonomy" id="1137211"/>
    <lineage>
        <taxon>Eukaryota</taxon>
        <taxon>Fungi</taxon>
        <taxon>Dikarya</taxon>
        <taxon>Ascomycota</taxon>
        <taxon>Pezizomycotina</taxon>
        <taxon>Eurotiomycetes</taxon>
        <taxon>Eurotiomycetidae</taxon>
        <taxon>Eurotiales</taxon>
        <taxon>Aspergillaceae</taxon>
        <taxon>Aspergillus</taxon>
        <taxon>Aspergillus subgen. Circumdati</taxon>
    </lineage>
</organism>